<keyword evidence="6" id="KW-0560">Oxidoreductase</keyword>
<dbReference type="EC" id="1.5.99.12" evidence="3"/>
<dbReference type="Gene3D" id="3.40.462.10">
    <property type="entry name" value="FAD-linked oxidases, C-terminal domain"/>
    <property type="match status" value="1"/>
</dbReference>
<accession>A0A8B8J7P9</accession>
<dbReference type="InterPro" id="IPR036318">
    <property type="entry name" value="FAD-bd_PCMH-like_sf"/>
</dbReference>
<dbReference type="GO" id="GO:0009690">
    <property type="term" value="P:cytokinin metabolic process"/>
    <property type="evidence" value="ECO:0007669"/>
    <property type="project" value="InterPro"/>
</dbReference>
<dbReference type="Gene3D" id="3.30.43.10">
    <property type="entry name" value="Uridine Diphospho-n-acetylenolpyruvylglucosamine Reductase, domain 2"/>
    <property type="match status" value="1"/>
</dbReference>
<reference evidence="11" key="2">
    <citation type="submission" date="2025-08" db="UniProtKB">
        <authorList>
            <consortium name="RefSeq"/>
        </authorList>
    </citation>
    <scope>IDENTIFICATION</scope>
    <source>
        <tissue evidence="11">Young leaves</tissue>
    </source>
</reference>
<dbReference type="RefSeq" id="XP_026662638.1">
    <property type="nucleotide sequence ID" value="XM_026806837.2"/>
</dbReference>
<dbReference type="OrthoDB" id="415825at2759"/>
<dbReference type="InterPro" id="IPR016170">
    <property type="entry name" value="Cytok_DH_C_sf"/>
</dbReference>
<dbReference type="GO" id="GO:0071949">
    <property type="term" value="F:FAD binding"/>
    <property type="evidence" value="ECO:0007669"/>
    <property type="project" value="InterPro"/>
</dbReference>
<dbReference type="InterPro" id="IPR015345">
    <property type="entry name" value="Cytokinin_DH_FAD/cytokin-bd"/>
</dbReference>
<dbReference type="GO" id="GO:0019139">
    <property type="term" value="F:cytokinin dehydrogenase activity"/>
    <property type="evidence" value="ECO:0007669"/>
    <property type="project" value="UniProtKB-EC"/>
</dbReference>
<dbReference type="PROSITE" id="PS51387">
    <property type="entry name" value="FAD_PCMH"/>
    <property type="match status" value="1"/>
</dbReference>
<dbReference type="GeneID" id="103712865"/>
<dbReference type="SUPFAM" id="SSF55103">
    <property type="entry name" value="FAD-linked oxidases, C-terminal domain"/>
    <property type="match status" value="1"/>
</dbReference>
<dbReference type="InterPro" id="IPR016167">
    <property type="entry name" value="FAD-bd_PCMH_sub1"/>
</dbReference>
<reference evidence="10" key="1">
    <citation type="journal article" date="2019" name="Nat. Commun.">
        <title>Genome-wide association mapping of date palm fruit traits.</title>
        <authorList>
            <person name="Hazzouri K.M."/>
            <person name="Gros-Balthazard M."/>
            <person name="Flowers J.M."/>
            <person name="Copetti D."/>
            <person name="Lemansour A."/>
            <person name="Lebrun M."/>
            <person name="Masmoudi K."/>
            <person name="Ferrand S."/>
            <person name="Dhar M.I."/>
            <person name="Fresquez Z.A."/>
            <person name="Rosas U."/>
            <person name="Zhang J."/>
            <person name="Talag J."/>
            <person name="Lee S."/>
            <person name="Kudrna D."/>
            <person name="Powell R.F."/>
            <person name="Leitch I.J."/>
            <person name="Krueger R.R."/>
            <person name="Wing R.A."/>
            <person name="Amiri K.M.A."/>
            <person name="Purugganan M.D."/>
        </authorList>
    </citation>
    <scope>NUCLEOTIDE SEQUENCE [LARGE SCALE GENOMIC DNA]</scope>
    <source>
        <strain evidence="10">cv. Khalas</strain>
    </source>
</reference>
<protein>
    <recommendedName>
        <fullName evidence="3">cytokinin dehydrogenase</fullName>
        <ecNumber evidence="3">1.5.99.12</ecNumber>
    </recommendedName>
</protein>
<dbReference type="FunFam" id="3.40.462.10:FF:000001">
    <property type="entry name" value="Cytokinin dehydrogenase 2"/>
    <property type="match status" value="1"/>
</dbReference>
<feature type="chain" id="PRO_5034605822" description="cytokinin dehydrogenase" evidence="8">
    <location>
        <begin position="29"/>
        <end position="543"/>
    </location>
</feature>
<evidence type="ECO:0000256" key="2">
    <source>
        <dbReference type="ARBA" id="ARBA00005466"/>
    </source>
</evidence>
<proteinExistence type="inferred from homology"/>
<dbReference type="InterPro" id="IPR016164">
    <property type="entry name" value="FAD-linked_Oxase-like_C"/>
</dbReference>
<dbReference type="Proteomes" id="UP000228380">
    <property type="component" value="Chromosome 4"/>
</dbReference>
<dbReference type="InterPro" id="IPR006093">
    <property type="entry name" value="Oxy_OxRdtase_FAD_BS"/>
</dbReference>
<dbReference type="PANTHER" id="PTHR13878">
    <property type="entry name" value="GULONOLACTONE OXIDASE"/>
    <property type="match status" value="1"/>
</dbReference>
<keyword evidence="5" id="KW-0274">FAD</keyword>
<dbReference type="PROSITE" id="PS00862">
    <property type="entry name" value="OX2_COVAL_FAD"/>
    <property type="match status" value="1"/>
</dbReference>
<gene>
    <name evidence="11" type="primary">LOC103712865</name>
</gene>
<feature type="domain" description="FAD-binding PCMH-type" evidence="9">
    <location>
        <begin position="68"/>
        <end position="255"/>
    </location>
</feature>
<comment type="catalytic activity">
    <reaction evidence="7">
        <text>N(6)-dimethylallyladenine + A + H2O = 3-methyl-2-butenal + adenine + AH2</text>
        <dbReference type="Rhea" id="RHEA:13625"/>
        <dbReference type="ChEBI" id="CHEBI:13193"/>
        <dbReference type="ChEBI" id="CHEBI:15377"/>
        <dbReference type="ChEBI" id="CHEBI:15825"/>
        <dbReference type="ChEBI" id="CHEBI:16708"/>
        <dbReference type="ChEBI" id="CHEBI:17499"/>
        <dbReference type="ChEBI" id="CHEBI:17660"/>
        <dbReference type="EC" id="1.5.99.12"/>
    </reaction>
</comment>
<dbReference type="SUPFAM" id="SSF56176">
    <property type="entry name" value="FAD-binding/transporter-associated domain-like"/>
    <property type="match status" value="1"/>
</dbReference>
<name>A0A8B8J7P9_PHODC</name>
<dbReference type="KEGG" id="pda:103712865"/>
<dbReference type="InterPro" id="IPR006094">
    <property type="entry name" value="Oxid_FAD_bind_N"/>
</dbReference>
<dbReference type="Gene3D" id="3.30.465.10">
    <property type="match status" value="1"/>
</dbReference>
<evidence type="ECO:0000256" key="6">
    <source>
        <dbReference type="ARBA" id="ARBA00023002"/>
    </source>
</evidence>
<evidence type="ECO:0000259" key="9">
    <source>
        <dbReference type="PROSITE" id="PS51387"/>
    </source>
</evidence>
<evidence type="ECO:0000256" key="1">
    <source>
        <dbReference type="ARBA" id="ARBA00001974"/>
    </source>
</evidence>
<keyword evidence="4" id="KW-0285">Flavoprotein</keyword>
<keyword evidence="8" id="KW-0732">Signal</keyword>
<evidence type="ECO:0000256" key="3">
    <source>
        <dbReference type="ARBA" id="ARBA00011928"/>
    </source>
</evidence>
<organism evidence="10 11">
    <name type="scientific">Phoenix dactylifera</name>
    <name type="common">Date palm</name>
    <dbReference type="NCBI Taxonomy" id="42345"/>
    <lineage>
        <taxon>Eukaryota</taxon>
        <taxon>Viridiplantae</taxon>
        <taxon>Streptophyta</taxon>
        <taxon>Embryophyta</taxon>
        <taxon>Tracheophyta</taxon>
        <taxon>Spermatophyta</taxon>
        <taxon>Magnoliopsida</taxon>
        <taxon>Liliopsida</taxon>
        <taxon>Arecaceae</taxon>
        <taxon>Coryphoideae</taxon>
        <taxon>Phoeniceae</taxon>
        <taxon>Phoenix</taxon>
    </lineage>
</organism>
<comment type="cofactor">
    <cofactor evidence="1">
        <name>FAD</name>
        <dbReference type="ChEBI" id="CHEBI:57692"/>
    </cofactor>
</comment>
<evidence type="ECO:0000313" key="10">
    <source>
        <dbReference type="Proteomes" id="UP000228380"/>
    </source>
</evidence>
<evidence type="ECO:0000256" key="8">
    <source>
        <dbReference type="SAM" id="SignalP"/>
    </source>
</evidence>
<feature type="signal peptide" evidence="8">
    <location>
        <begin position="1"/>
        <end position="28"/>
    </location>
</feature>
<dbReference type="InterPro" id="IPR016166">
    <property type="entry name" value="FAD-bd_PCMH"/>
</dbReference>
<evidence type="ECO:0000313" key="11">
    <source>
        <dbReference type="RefSeq" id="XP_026662638.1"/>
    </source>
</evidence>
<dbReference type="PANTHER" id="PTHR13878:SF127">
    <property type="entry name" value="CYTOKININ DEHYDROGENASE 3"/>
    <property type="match status" value="1"/>
</dbReference>
<comment type="similarity">
    <text evidence="2">Belongs to the oxygen-dependent FAD-linked oxidoreductase family.</text>
</comment>
<dbReference type="Pfam" id="PF09265">
    <property type="entry name" value="Cytokin-bind"/>
    <property type="match status" value="1"/>
</dbReference>
<keyword evidence="10" id="KW-1185">Reference proteome</keyword>
<evidence type="ECO:0000256" key="4">
    <source>
        <dbReference type="ARBA" id="ARBA00022630"/>
    </source>
</evidence>
<sequence length="543" mass="61146">MVLLTTSSISTFLIVLFITSSLVPTVGPSHRPWPEELPEELQALGIGPRTRIDHHATTRASTDFGRLTQALPAAVLYPSSVHDIMTLVRFSYSSPKPFTIAPRGHGHSVRGQALAPHGVVIEMTSMRRGGGGDGDGEPRIRVSPAGSVSGYVDAGGEQFWIDVLRETLKYGLAPMSWTDYLYLTVGGTLSNAGVSGQAFLHGPQISNVYELDVITGKGEMVTCSEDHEPDLFFAVLGGLGQFGIITRARIALEPAPQMVRWVRLIYTNFEAFARDQEKLISLDDGNKGFNYVEGSILMDHHVGNNWRSSFFSERDLERISSLAAQYGAVYCLEGARYYDKAMVHMVDQELEWLLEGLSFMPGFAFTNDVTYIRFLNRVRDGELKLRSQGLWNVPHPWLNIFVPRSRIIDFDRGVFKSILRHDNSTGPILIYPMDRNKWDRRMSAVIPDEEIFYSIGLLRSGVHAWERLENQNKEILHFCNQAGISHKQYLPHYTTQADWMEHFGSKWETIVERKRRYDPKSLLSPGQQIFTSSMAAHNSSSKF</sequence>
<dbReference type="Pfam" id="PF01565">
    <property type="entry name" value="FAD_binding_4"/>
    <property type="match status" value="1"/>
</dbReference>
<evidence type="ECO:0000256" key="7">
    <source>
        <dbReference type="ARBA" id="ARBA00048224"/>
    </source>
</evidence>
<dbReference type="AlphaFoldDB" id="A0A8B8J7P9"/>
<evidence type="ECO:0000256" key="5">
    <source>
        <dbReference type="ARBA" id="ARBA00022827"/>
    </source>
</evidence>
<dbReference type="InterPro" id="IPR016169">
    <property type="entry name" value="FAD-bd_PCMH_sub2"/>
</dbReference>
<dbReference type="InterPro" id="IPR050432">
    <property type="entry name" value="FAD-linked_Oxidoreductases_BP"/>
</dbReference>